<keyword evidence="2 6" id="KW-0963">Cytoplasm</keyword>
<evidence type="ECO:0000256" key="1">
    <source>
        <dbReference type="ARBA" id="ARBA00009741"/>
    </source>
</evidence>
<comment type="subcellular location">
    <subcellularLocation>
        <location evidence="6">Cytoplasm</location>
    </subcellularLocation>
</comment>
<evidence type="ECO:0000256" key="4">
    <source>
        <dbReference type="ARBA" id="ARBA00022679"/>
    </source>
</evidence>
<feature type="coiled-coil region" evidence="7">
    <location>
        <begin position="44"/>
        <end position="71"/>
    </location>
</feature>
<dbReference type="Pfam" id="PF06325">
    <property type="entry name" value="PrmA"/>
    <property type="match status" value="1"/>
</dbReference>
<gene>
    <name evidence="6" type="primary">prmA</name>
    <name evidence="8" type="ORF">JOC47_001070</name>
</gene>
<evidence type="ECO:0000256" key="6">
    <source>
        <dbReference type="HAMAP-Rule" id="MF_00735"/>
    </source>
</evidence>
<evidence type="ECO:0000256" key="2">
    <source>
        <dbReference type="ARBA" id="ARBA00022490"/>
    </source>
</evidence>
<dbReference type="AlphaFoldDB" id="A0A938XSV3"/>
<dbReference type="Proteomes" id="UP000774000">
    <property type="component" value="Unassembled WGS sequence"/>
</dbReference>
<keyword evidence="4 6" id="KW-0808">Transferase</keyword>
<dbReference type="CDD" id="cd02440">
    <property type="entry name" value="AdoMet_MTases"/>
    <property type="match status" value="1"/>
</dbReference>
<dbReference type="EMBL" id="JAFBDQ010000004">
    <property type="protein sequence ID" value="MBM7556234.1"/>
    <property type="molecule type" value="Genomic_DNA"/>
</dbReference>
<keyword evidence="5 6" id="KW-0949">S-adenosyl-L-methionine</keyword>
<dbReference type="PIRSF" id="PIRSF000401">
    <property type="entry name" value="RPL11_MTase"/>
    <property type="match status" value="1"/>
</dbReference>
<dbReference type="RefSeq" id="WP_204700955.1">
    <property type="nucleotide sequence ID" value="NZ_JAFBDQ010000004.1"/>
</dbReference>
<dbReference type="GO" id="GO:0005737">
    <property type="term" value="C:cytoplasm"/>
    <property type="evidence" value="ECO:0007669"/>
    <property type="project" value="UniProtKB-SubCell"/>
</dbReference>
<dbReference type="NCBIfam" id="TIGR00406">
    <property type="entry name" value="prmA"/>
    <property type="match status" value="1"/>
</dbReference>
<keyword evidence="7" id="KW-0175">Coiled coil</keyword>
<dbReference type="HAMAP" id="MF_00735">
    <property type="entry name" value="Methyltr_PrmA"/>
    <property type="match status" value="1"/>
</dbReference>
<feature type="binding site" evidence="6">
    <location>
        <position position="227"/>
    </location>
    <ligand>
        <name>S-adenosyl-L-methionine</name>
        <dbReference type="ChEBI" id="CHEBI:59789"/>
    </ligand>
</feature>
<comment type="catalytic activity">
    <reaction evidence="6">
        <text>L-lysyl-[protein] + 3 S-adenosyl-L-methionine = N(6),N(6),N(6)-trimethyl-L-lysyl-[protein] + 3 S-adenosyl-L-homocysteine + 3 H(+)</text>
        <dbReference type="Rhea" id="RHEA:54192"/>
        <dbReference type="Rhea" id="RHEA-COMP:9752"/>
        <dbReference type="Rhea" id="RHEA-COMP:13826"/>
        <dbReference type="ChEBI" id="CHEBI:15378"/>
        <dbReference type="ChEBI" id="CHEBI:29969"/>
        <dbReference type="ChEBI" id="CHEBI:57856"/>
        <dbReference type="ChEBI" id="CHEBI:59789"/>
        <dbReference type="ChEBI" id="CHEBI:61961"/>
    </reaction>
</comment>
<dbReference type="InterPro" id="IPR029063">
    <property type="entry name" value="SAM-dependent_MTases_sf"/>
</dbReference>
<evidence type="ECO:0000256" key="7">
    <source>
        <dbReference type="SAM" id="Coils"/>
    </source>
</evidence>
<comment type="caution">
    <text evidence="8">The sequence shown here is derived from an EMBL/GenBank/DDBJ whole genome shotgun (WGS) entry which is preliminary data.</text>
</comment>
<protein>
    <recommendedName>
        <fullName evidence="6">Ribosomal protein L11 methyltransferase</fullName>
        <shortName evidence="6">L11 Mtase</shortName>
        <ecNumber evidence="6">2.1.1.-</ecNumber>
    </recommendedName>
</protein>
<feature type="binding site" evidence="6">
    <location>
        <position position="184"/>
    </location>
    <ligand>
        <name>S-adenosyl-L-methionine</name>
        <dbReference type="ChEBI" id="CHEBI:59789"/>
    </ligand>
</feature>
<evidence type="ECO:0000256" key="5">
    <source>
        <dbReference type="ARBA" id="ARBA00022691"/>
    </source>
</evidence>
<evidence type="ECO:0000256" key="3">
    <source>
        <dbReference type="ARBA" id="ARBA00022603"/>
    </source>
</evidence>
<evidence type="ECO:0000313" key="8">
    <source>
        <dbReference type="EMBL" id="MBM7556234.1"/>
    </source>
</evidence>
<dbReference type="EC" id="2.1.1.-" evidence="6"/>
<feature type="binding site" evidence="6">
    <location>
        <position position="162"/>
    </location>
    <ligand>
        <name>S-adenosyl-L-methionine</name>
        <dbReference type="ChEBI" id="CHEBI:59789"/>
    </ligand>
</feature>
<reference evidence="8" key="1">
    <citation type="submission" date="2021-01" db="EMBL/GenBank/DDBJ databases">
        <title>Genomic Encyclopedia of Type Strains, Phase IV (KMG-IV): sequencing the most valuable type-strain genomes for metagenomic binning, comparative biology and taxonomic classification.</title>
        <authorList>
            <person name="Goeker M."/>
        </authorList>
    </citation>
    <scope>NUCLEOTIDE SEQUENCE</scope>
    <source>
        <strain evidence="8">DSM 23230</strain>
    </source>
</reference>
<keyword evidence="8" id="KW-0687">Ribonucleoprotein</keyword>
<dbReference type="PANTHER" id="PTHR43648:SF1">
    <property type="entry name" value="ELECTRON TRANSFER FLAVOPROTEIN BETA SUBUNIT LYSINE METHYLTRANSFERASE"/>
    <property type="match status" value="1"/>
</dbReference>
<comment type="function">
    <text evidence="6">Methylates ribosomal protein L11.</text>
</comment>
<dbReference type="SUPFAM" id="SSF53335">
    <property type="entry name" value="S-adenosyl-L-methionine-dependent methyltransferases"/>
    <property type="match status" value="1"/>
</dbReference>
<name>A0A938XSV3_9FIRM</name>
<sequence>MNWKEIEIQTTNQAFSAVSNLLEEAGASGLFTEQASGSENEIIIKAYFEETNDLAEDLKEVERKIDTLRDYDLDIGPVDFKVNQVQEEDWANKWKENFKPFNITEDIVIKPTWEKYEAQPQEIIIEIDPGQAFGTGHHVTTSSCLEAIEANLTPQTSVLDLGTGTGILAIAAAKLGAAKIVGLDIDPVAVKAARANAKLNGVSNEIEFLEGNLVDSVEYNYDLVVANILPHIILQLIPNLKEVMHPDSTFILSGIVVEKLDEIKQTLADNGFIINNVIRKSEENDDWVTITGASKE</sequence>
<comment type="similarity">
    <text evidence="1 6">Belongs to the methyltransferase superfamily. PrmA family.</text>
</comment>
<dbReference type="GO" id="GO:0032259">
    <property type="term" value="P:methylation"/>
    <property type="evidence" value="ECO:0007669"/>
    <property type="project" value="UniProtKB-KW"/>
</dbReference>
<keyword evidence="3 6" id="KW-0489">Methyltransferase</keyword>
<dbReference type="InterPro" id="IPR004498">
    <property type="entry name" value="Ribosomal_PrmA_MeTrfase"/>
</dbReference>
<dbReference type="InterPro" id="IPR050078">
    <property type="entry name" value="Ribosomal_L11_MeTrfase_PrmA"/>
</dbReference>
<dbReference type="GO" id="GO:0005840">
    <property type="term" value="C:ribosome"/>
    <property type="evidence" value="ECO:0007669"/>
    <property type="project" value="UniProtKB-KW"/>
</dbReference>
<dbReference type="Gene3D" id="3.40.50.150">
    <property type="entry name" value="Vaccinia Virus protein VP39"/>
    <property type="match status" value="1"/>
</dbReference>
<keyword evidence="8" id="KW-0689">Ribosomal protein</keyword>
<dbReference type="PANTHER" id="PTHR43648">
    <property type="entry name" value="ELECTRON TRANSFER FLAVOPROTEIN BETA SUBUNIT LYSINE METHYLTRANSFERASE"/>
    <property type="match status" value="1"/>
</dbReference>
<accession>A0A938XSV3</accession>
<proteinExistence type="inferred from homology"/>
<organism evidence="8 9">
    <name type="scientific">Halanaerobacter jeridensis</name>
    <dbReference type="NCBI Taxonomy" id="706427"/>
    <lineage>
        <taxon>Bacteria</taxon>
        <taxon>Bacillati</taxon>
        <taxon>Bacillota</taxon>
        <taxon>Clostridia</taxon>
        <taxon>Halanaerobiales</taxon>
        <taxon>Halobacteroidaceae</taxon>
        <taxon>Halanaerobacter</taxon>
    </lineage>
</organism>
<keyword evidence="9" id="KW-1185">Reference proteome</keyword>
<evidence type="ECO:0000313" key="9">
    <source>
        <dbReference type="Proteomes" id="UP000774000"/>
    </source>
</evidence>
<feature type="binding site" evidence="6">
    <location>
        <position position="141"/>
    </location>
    <ligand>
        <name>S-adenosyl-L-methionine</name>
        <dbReference type="ChEBI" id="CHEBI:59789"/>
    </ligand>
</feature>
<dbReference type="GO" id="GO:0008276">
    <property type="term" value="F:protein methyltransferase activity"/>
    <property type="evidence" value="ECO:0007669"/>
    <property type="project" value="UniProtKB-UniRule"/>
</dbReference>